<feature type="compositionally biased region" description="Basic and acidic residues" evidence="8">
    <location>
        <begin position="55"/>
        <end position="66"/>
    </location>
</feature>
<dbReference type="InterPro" id="IPR001152">
    <property type="entry name" value="Beta-thymosin"/>
</dbReference>
<protein>
    <recommendedName>
        <fullName evidence="7">Thymosin beta-10</fullName>
    </recommendedName>
</protein>
<keyword evidence="10" id="KW-1185">Reference proteome</keyword>
<comment type="function">
    <text evidence="6">Plays an important role in the organization of the cytoskeleton. Binds to and sequesters actin monomers (G actin) and therefore inhibits actin polymerization.</text>
</comment>
<comment type="similarity">
    <text evidence="2">Belongs to the thymosin beta family.</text>
</comment>
<reference evidence="9" key="3">
    <citation type="submission" date="2025-09" db="UniProtKB">
        <authorList>
            <consortium name="Ensembl"/>
        </authorList>
    </citation>
    <scope>IDENTIFICATION</scope>
    <source>
        <strain evidence="9">Glennie</strain>
    </source>
</reference>
<dbReference type="SMART" id="SM00152">
    <property type="entry name" value="THY"/>
    <property type="match status" value="1"/>
</dbReference>
<evidence type="ECO:0000256" key="3">
    <source>
        <dbReference type="ARBA" id="ARBA00022490"/>
    </source>
</evidence>
<evidence type="ECO:0000313" key="9">
    <source>
        <dbReference type="Ensembl" id="ENSOANP00000045220.1"/>
    </source>
</evidence>
<dbReference type="Pfam" id="PF01290">
    <property type="entry name" value="Thymosin"/>
    <property type="match status" value="1"/>
</dbReference>
<keyword evidence="3" id="KW-0963">Cytoplasm</keyword>
<dbReference type="AlphaFoldDB" id="A0A6I8NWC8"/>
<dbReference type="FunCoup" id="A0A6I8NWC8">
    <property type="interactions" value="510"/>
</dbReference>
<reference evidence="9 10" key="1">
    <citation type="journal article" date="2008" name="Nature">
        <title>Genome analysis of the platypus reveals unique signatures of evolution.</title>
        <authorList>
            <person name="Warren W.C."/>
            <person name="Hillier L.W."/>
            <person name="Marshall Graves J.A."/>
            <person name="Birney E."/>
            <person name="Ponting C.P."/>
            <person name="Grutzner F."/>
            <person name="Belov K."/>
            <person name="Miller W."/>
            <person name="Clarke L."/>
            <person name="Chinwalla A.T."/>
            <person name="Yang S.P."/>
            <person name="Heger A."/>
            <person name="Locke D.P."/>
            <person name="Miethke P."/>
            <person name="Waters P.D."/>
            <person name="Veyrunes F."/>
            <person name="Fulton L."/>
            <person name="Fulton B."/>
            <person name="Graves T."/>
            <person name="Wallis J."/>
            <person name="Puente X.S."/>
            <person name="Lopez-Otin C."/>
            <person name="Ordonez G.R."/>
            <person name="Eichler E.E."/>
            <person name="Chen L."/>
            <person name="Cheng Z."/>
            <person name="Deakin J.E."/>
            <person name="Alsop A."/>
            <person name="Thompson K."/>
            <person name="Kirby P."/>
            <person name="Papenfuss A.T."/>
            <person name="Wakefield M.J."/>
            <person name="Olender T."/>
            <person name="Lancet D."/>
            <person name="Huttley G.A."/>
            <person name="Smit A.F."/>
            <person name="Pask A."/>
            <person name="Temple-Smith P."/>
            <person name="Batzer M.A."/>
            <person name="Walker J.A."/>
            <person name="Konkel M.K."/>
            <person name="Harris R.S."/>
            <person name="Whittington C.M."/>
            <person name="Wong E.S."/>
            <person name="Gemmell N.J."/>
            <person name="Buschiazzo E."/>
            <person name="Vargas Jentzsch I.M."/>
            <person name="Merkel A."/>
            <person name="Schmitz J."/>
            <person name="Zemann A."/>
            <person name="Churakov G."/>
            <person name="Kriegs J.O."/>
            <person name="Brosius J."/>
            <person name="Murchison E.P."/>
            <person name="Sachidanandam R."/>
            <person name="Smith C."/>
            <person name="Hannon G.J."/>
            <person name="Tsend-Ayush E."/>
            <person name="McMillan D."/>
            <person name="Attenborough R."/>
            <person name="Rens W."/>
            <person name="Ferguson-Smith M."/>
            <person name="Lefevre C.M."/>
            <person name="Sharp J.A."/>
            <person name="Nicholas K.R."/>
            <person name="Ray D.A."/>
            <person name="Kube M."/>
            <person name="Reinhardt R."/>
            <person name="Pringle T.H."/>
            <person name="Taylor J."/>
            <person name="Jones R.C."/>
            <person name="Nixon B."/>
            <person name="Dacheux J.L."/>
            <person name="Niwa H."/>
            <person name="Sekita Y."/>
            <person name="Huang X."/>
            <person name="Stark A."/>
            <person name="Kheradpour P."/>
            <person name="Kellis M."/>
            <person name="Flicek P."/>
            <person name="Chen Y."/>
            <person name="Webber C."/>
            <person name="Hardison R."/>
            <person name="Nelson J."/>
            <person name="Hallsworth-Pepin K."/>
            <person name="Delehaunty K."/>
            <person name="Markovic C."/>
            <person name="Minx P."/>
            <person name="Feng Y."/>
            <person name="Kremitzki C."/>
            <person name="Mitreva M."/>
            <person name="Glasscock J."/>
            <person name="Wylie T."/>
            <person name="Wohldmann P."/>
            <person name="Thiru P."/>
            <person name="Nhan M.N."/>
            <person name="Pohl C.S."/>
            <person name="Smith S.M."/>
            <person name="Hou S."/>
            <person name="Nefedov M."/>
            <person name="de Jong P.J."/>
            <person name="Renfree M.B."/>
            <person name="Mardis E.R."/>
            <person name="Wilson R.K."/>
        </authorList>
    </citation>
    <scope>NUCLEOTIDE SEQUENCE [LARGE SCALE GENOMIC DNA]</scope>
    <source>
        <strain evidence="9 10">Glennie</strain>
    </source>
</reference>
<proteinExistence type="inferred from homology"/>
<dbReference type="FunFam" id="1.20.5.520:FF:000001">
    <property type="entry name" value="Thymosin beta"/>
    <property type="match status" value="1"/>
</dbReference>
<dbReference type="Proteomes" id="UP000002279">
    <property type="component" value="Chromosome 17"/>
</dbReference>
<dbReference type="GO" id="GO:0007015">
    <property type="term" value="P:actin filament organization"/>
    <property type="evidence" value="ECO:0007669"/>
    <property type="project" value="InterPro"/>
</dbReference>
<dbReference type="GO" id="GO:0003785">
    <property type="term" value="F:actin monomer binding"/>
    <property type="evidence" value="ECO:0007669"/>
    <property type="project" value="InterPro"/>
</dbReference>
<organism evidence="9 10">
    <name type="scientific">Ornithorhynchus anatinus</name>
    <name type="common">Duckbill platypus</name>
    <dbReference type="NCBI Taxonomy" id="9258"/>
    <lineage>
        <taxon>Eukaryota</taxon>
        <taxon>Metazoa</taxon>
        <taxon>Chordata</taxon>
        <taxon>Craniata</taxon>
        <taxon>Vertebrata</taxon>
        <taxon>Euteleostomi</taxon>
        <taxon>Mammalia</taxon>
        <taxon>Monotremata</taxon>
        <taxon>Ornithorhynchidae</taxon>
        <taxon>Ornithorhynchus</taxon>
    </lineage>
</organism>
<dbReference type="Gene3D" id="1.20.5.520">
    <property type="entry name" value="Single helix bin"/>
    <property type="match status" value="1"/>
</dbReference>
<evidence type="ECO:0000256" key="8">
    <source>
        <dbReference type="SAM" id="MobiDB-lite"/>
    </source>
</evidence>
<dbReference type="CDD" id="cd22059">
    <property type="entry name" value="WH2_BetaT"/>
    <property type="match status" value="1"/>
</dbReference>
<feature type="region of interest" description="Disordered" evidence="8">
    <location>
        <begin position="43"/>
        <end position="66"/>
    </location>
</feature>
<dbReference type="Ensembl" id="ENSOANT00000072193.1">
    <property type="protein sequence ID" value="ENSOANP00000045220.1"/>
    <property type="gene ID" value="ENSOANG00000049732.1"/>
</dbReference>
<dbReference type="PANTHER" id="PTHR12021">
    <property type="entry name" value="THYMOSIN BETA"/>
    <property type="match status" value="1"/>
</dbReference>
<sequence>MEGEGGPPRGPTSVYLVGLCKKMADKPDMGEVASFDKAKLKKTETQEKNTLPTKETIEQEKRGEVS</sequence>
<dbReference type="GeneTree" id="ENSGT00940000163007"/>
<dbReference type="PANTHER" id="PTHR12021:SF10">
    <property type="entry name" value="THYMOSIN BETA-10"/>
    <property type="match status" value="1"/>
</dbReference>
<dbReference type="GO" id="GO:0005856">
    <property type="term" value="C:cytoskeleton"/>
    <property type="evidence" value="ECO:0007669"/>
    <property type="project" value="UniProtKB-SubCell"/>
</dbReference>
<keyword evidence="4" id="KW-0009">Actin-binding</keyword>
<dbReference type="Bgee" id="ENSOANG00000049732">
    <property type="expression patterns" value="Expressed in brain and 7 other cell types or tissues"/>
</dbReference>
<dbReference type="InterPro" id="IPR038386">
    <property type="entry name" value="Beta-thymosin_sf"/>
</dbReference>
<gene>
    <name evidence="9" type="primary">TMSB10</name>
</gene>
<dbReference type="OMA" id="CRNMADK"/>
<evidence type="ECO:0000256" key="4">
    <source>
        <dbReference type="ARBA" id="ARBA00023203"/>
    </source>
</evidence>
<comment type="subcellular location">
    <subcellularLocation>
        <location evidence="1">Cytoplasm</location>
        <location evidence="1">Cytoskeleton</location>
    </subcellularLocation>
</comment>
<evidence type="ECO:0000256" key="1">
    <source>
        <dbReference type="ARBA" id="ARBA00004245"/>
    </source>
</evidence>
<reference evidence="9" key="2">
    <citation type="submission" date="2025-08" db="UniProtKB">
        <authorList>
            <consortium name="Ensembl"/>
        </authorList>
    </citation>
    <scope>IDENTIFICATION</scope>
    <source>
        <strain evidence="9">Glennie</strain>
    </source>
</reference>
<evidence type="ECO:0000256" key="2">
    <source>
        <dbReference type="ARBA" id="ARBA00009511"/>
    </source>
</evidence>
<evidence type="ECO:0000256" key="5">
    <source>
        <dbReference type="ARBA" id="ARBA00023212"/>
    </source>
</evidence>
<dbReference type="PROSITE" id="PS00500">
    <property type="entry name" value="THYMOSIN_B4"/>
    <property type="match status" value="1"/>
</dbReference>
<evidence type="ECO:0000256" key="6">
    <source>
        <dbReference type="ARBA" id="ARBA00025497"/>
    </source>
</evidence>
<name>A0A6I8NWC8_ORNAN</name>
<dbReference type="InParanoid" id="A0A6I8NWC8"/>
<evidence type="ECO:0000313" key="10">
    <source>
        <dbReference type="Proteomes" id="UP000002279"/>
    </source>
</evidence>
<accession>A0A6I8NWC8</accession>
<evidence type="ECO:0000256" key="7">
    <source>
        <dbReference type="ARBA" id="ARBA00040579"/>
    </source>
</evidence>
<keyword evidence="5" id="KW-0206">Cytoskeleton</keyword>